<evidence type="ECO:0000256" key="1">
    <source>
        <dbReference type="SAM" id="Phobius"/>
    </source>
</evidence>
<protein>
    <submittedName>
        <fullName evidence="2">Uncharacterized protein</fullName>
    </submittedName>
</protein>
<feature type="transmembrane region" description="Helical" evidence="1">
    <location>
        <begin position="51"/>
        <end position="72"/>
    </location>
</feature>
<gene>
    <name evidence="2" type="ORF">SPHINGO391_350484</name>
</gene>
<evidence type="ECO:0000313" key="3">
    <source>
        <dbReference type="Proteomes" id="UP000326857"/>
    </source>
</evidence>
<keyword evidence="1" id="KW-1133">Transmembrane helix</keyword>
<dbReference type="Proteomes" id="UP000326857">
    <property type="component" value="Unassembled WGS sequence"/>
</dbReference>
<dbReference type="AlphaFoldDB" id="A0A5E7YFL0"/>
<reference evidence="2 3" key="1">
    <citation type="submission" date="2019-09" db="EMBL/GenBank/DDBJ databases">
        <authorList>
            <person name="Dittami M. S."/>
        </authorList>
    </citation>
    <scope>NUCLEOTIDE SEQUENCE [LARGE SCALE GENOMIC DNA]</scope>
    <source>
        <strain evidence="2">SPHINGO391</strain>
    </source>
</reference>
<accession>A0A5E7YFL0</accession>
<keyword evidence="1" id="KW-0472">Membrane</keyword>
<organism evidence="2 3">
    <name type="scientific">Sphingomonas aurantiaca</name>
    <dbReference type="NCBI Taxonomy" id="185949"/>
    <lineage>
        <taxon>Bacteria</taxon>
        <taxon>Pseudomonadati</taxon>
        <taxon>Pseudomonadota</taxon>
        <taxon>Alphaproteobacteria</taxon>
        <taxon>Sphingomonadales</taxon>
        <taxon>Sphingomonadaceae</taxon>
        <taxon>Sphingomonas</taxon>
    </lineage>
</organism>
<name>A0A5E7YFL0_9SPHN</name>
<sequence>MGSAFALAAFAALVFAAFIFAFATLAGMLLRSARAARIANDVARLGRADDLPSLAFALTLAALAFAAFTDLVDRRRQRLRGGLCQNRLARLRDHEGADAHPQFRTHTLSLYSPGGCCLGSNC</sequence>
<keyword evidence="1" id="KW-0812">Transmembrane</keyword>
<evidence type="ECO:0000313" key="2">
    <source>
        <dbReference type="EMBL" id="VVT03227.1"/>
    </source>
</evidence>
<proteinExistence type="predicted"/>
<dbReference type="EMBL" id="CABVLI010000029">
    <property type="protein sequence ID" value="VVT03227.1"/>
    <property type="molecule type" value="Genomic_DNA"/>
</dbReference>